<keyword evidence="3" id="KW-1185">Reference proteome</keyword>
<reference evidence="2 3" key="1">
    <citation type="submission" date="2022-08" db="EMBL/GenBank/DDBJ databases">
        <title>Myroides zhujiangensis sp. nov., a novel bacterium isolated from sediment in the Pearl River Estuary.</title>
        <authorList>
            <person name="Cui L."/>
        </authorList>
    </citation>
    <scope>NUCLEOTIDE SEQUENCE [LARGE SCALE GENOMIC DNA]</scope>
    <source>
        <strain evidence="2 3">SCSIO 72103</strain>
    </source>
</reference>
<dbReference type="InterPro" id="IPR025356">
    <property type="entry name" value="DUF4260"/>
</dbReference>
<evidence type="ECO:0000313" key="3">
    <source>
        <dbReference type="Proteomes" id="UP001317001"/>
    </source>
</evidence>
<evidence type="ECO:0000313" key="2">
    <source>
        <dbReference type="EMBL" id="UUV22443.1"/>
    </source>
</evidence>
<feature type="transmembrane region" description="Helical" evidence="1">
    <location>
        <begin position="58"/>
        <end position="79"/>
    </location>
</feature>
<protein>
    <submittedName>
        <fullName evidence="2">DUF4260 domain-containing protein</fullName>
    </submittedName>
</protein>
<accession>A0ABY5NVB8</accession>
<organism evidence="2 3">
    <name type="scientific">Paenimyroides aestuarii</name>
    <dbReference type="NCBI Taxonomy" id="2968490"/>
    <lineage>
        <taxon>Bacteria</taxon>
        <taxon>Pseudomonadati</taxon>
        <taxon>Bacteroidota</taxon>
        <taxon>Flavobacteriia</taxon>
        <taxon>Flavobacteriales</taxon>
        <taxon>Flavobacteriaceae</taxon>
        <taxon>Paenimyroides</taxon>
    </lineage>
</organism>
<dbReference type="Proteomes" id="UP001317001">
    <property type="component" value="Chromosome"/>
</dbReference>
<dbReference type="Pfam" id="PF14079">
    <property type="entry name" value="DUF4260"/>
    <property type="match status" value="1"/>
</dbReference>
<keyword evidence="1" id="KW-0812">Transmembrane</keyword>
<sequence>MDQAKMNNILKGEELAQFALSIFLFSQLEFSWWLFPACLLLPDISMFGYLINPRTGAFVYNLFHHKLIAITLLIIGFWFNQPAVSLAGIVLFGHSAMDRMFGYGLKFDDHFKHTHLGWIGSKNN</sequence>
<evidence type="ECO:0000256" key="1">
    <source>
        <dbReference type="SAM" id="Phobius"/>
    </source>
</evidence>
<dbReference type="EMBL" id="CP102382">
    <property type="protein sequence ID" value="UUV22443.1"/>
    <property type="molecule type" value="Genomic_DNA"/>
</dbReference>
<proteinExistence type="predicted"/>
<keyword evidence="1" id="KW-1133">Transmembrane helix</keyword>
<gene>
    <name evidence="2" type="ORF">NPX36_05230</name>
</gene>
<feature type="transmembrane region" description="Helical" evidence="1">
    <location>
        <begin position="30"/>
        <end position="51"/>
    </location>
</feature>
<name>A0ABY5NVB8_9FLAO</name>
<keyword evidence="1" id="KW-0472">Membrane</keyword>
<dbReference type="RefSeq" id="WP_257500360.1">
    <property type="nucleotide sequence ID" value="NZ_CP102382.1"/>
</dbReference>